<dbReference type="InterPro" id="IPR010839">
    <property type="entry name" value="AtuA_N"/>
</dbReference>
<dbReference type="PANTHER" id="PTHR47708:SF2">
    <property type="entry name" value="SI:CH73-132F6.5"/>
    <property type="match status" value="1"/>
</dbReference>
<dbReference type="PANTHER" id="PTHR47708">
    <property type="match status" value="1"/>
</dbReference>
<evidence type="ECO:0000313" key="4">
    <source>
        <dbReference type="Proteomes" id="UP000663929"/>
    </source>
</evidence>
<evidence type="ECO:0000259" key="2">
    <source>
        <dbReference type="Pfam" id="PF23544"/>
    </source>
</evidence>
<dbReference type="Pfam" id="PF23544">
    <property type="entry name" value="AtuA_ferredoxin"/>
    <property type="match status" value="1"/>
</dbReference>
<evidence type="ECO:0000259" key="1">
    <source>
        <dbReference type="Pfam" id="PF07287"/>
    </source>
</evidence>
<dbReference type="InterPro" id="IPR056362">
    <property type="entry name" value="AtuA-like_ferredoxin_dom"/>
</dbReference>
<reference evidence="3" key="1">
    <citation type="submission" date="2021-03" db="EMBL/GenBank/DDBJ databases">
        <title>Acanthopleuribacteraceae sp. M133.</title>
        <authorList>
            <person name="Wang G."/>
        </authorList>
    </citation>
    <scope>NUCLEOTIDE SEQUENCE</scope>
    <source>
        <strain evidence="3">M133</strain>
    </source>
</reference>
<dbReference type="KEGG" id="scor:J3U87_30245"/>
<proteinExistence type="predicted"/>
<feature type="domain" description="AtuA-like ferredoxin-fold" evidence="2">
    <location>
        <begin position="486"/>
        <end position="584"/>
    </location>
</feature>
<evidence type="ECO:0000313" key="3">
    <source>
        <dbReference type="EMBL" id="QTD49884.1"/>
    </source>
</evidence>
<dbReference type="EMBL" id="CP071793">
    <property type="protein sequence ID" value="QTD49884.1"/>
    <property type="molecule type" value="Genomic_DNA"/>
</dbReference>
<accession>A0A8A4TL03</accession>
<protein>
    <submittedName>
        <fullName evidence="3">DUF1446 domain-containing protein</fullName>
    </submittedName>
</protein>
<dbReference type="AlphaFoldDB" id="A0A8A4TL03"/>
<dbReference type="Pfam" id="PF07287">
    <property type="entry name" value="AtuA"/>
    <property type="match status" value="1"/>
</dbReference>
<dbReference type="RefSeq" id="WP_237379516.1">
    <property type="nucleotide sequence ID" value="NZ_CP071793.1"/>
</dbReference>
<name>A0A8A4TL03_SULCO</name>
<keyword evidence="4" id="KW-1185">Reference proteome</keyword>
<gene>
    <name evidence="3" type="ORF">J3U87_30245</name>
</gene>
<organism evidence="3 4">
    <name type="scientific">Sulfidibacter corallicola</name>
    <dbReference type="NCBI Taxonomy" id="2818388"/>
    <lineage>
        <taxon>Bacteria</taxon>
        <taxon>Pseudomonadati</taxon>
        <taxon>Acidobacteriota</taxon>
        <taxon>Holophagae</taxon>
        <taxon>Acanthopleuribacterales</taxon>
        <taxon>Acanthopleuribacteraceae</taxon>
        <taxon>Sulfidibacter</taxon>
    </lineage>
</organism>
<sequence>MVSPDTIRIGNASAFWGDSQAAAAQLVRARAVDFLTFDYLAEITMSLLAGKKLKDPAAGYPPDFVQVLRPLLPAIQEQGIRVVANAGGVNPLACRDALQALVDEAGLSLRIAVVLGDDLMSQVEALRAVDPRDMETGEPLPERLVSANAYLGAAPIVAALDRGADIVITGRCVDSALALAPLVHTFGWKWDDYDLLAAGCLAGHIIECGTHCTGGNFTDWHRVPGFENMGFPVITCGADGGFVVSKPPGTGGLVTPATVGEQFVYEMGDPARYILPDVVCDFSRVRLDQDGPDRVRVSGASGHPPTDTYKVCATFLDGYRADVAFLLMGMDAVAKGRRVGQAIIAKVRGMFQVLGFDDFQAAEVAVLGAEDSYGPRGPRGDSREVTVRLSVRHPRKEALGLFAREIAQAGTAMAPGLTGLIGGRPHPTPAIRLFQFLMPKDRVAAEVVLGEERWAVPLETSGGFDPEIVQPATYGALETDPCDARVPLVRLAWARSGDKGDHANIGVIARDPVYLPYLRAALTPDAVRHWFDHLMDGEVVRWDLPGVRGLNFLLGQSLGGGGMASLRPDPQGKAYAQILLEMPVPLPAELAARAQQNAPTTDG</sequence>
<feature type="domain" description="Acyclic terpene utilisation N-terminal" evidence="1">
    <location>
        <begin position="7"/>
        <end position="448"/>
    </location>
</feature>
<dbReference type="Proteomes" id="UP000663929">
    <property type="component" value="Chromosome"/>
</dbReference>